<protein>
    <submittedName>
        <fullName evidence="2">Uncharacterized protein</fullName>
    </submittedName>
</protein>
<accession>A0A7S2RBZ3</accession>
<feature type="region of interest" description="Disordered" evidence="1">
    <location>
        <begin position="261"/>
        <end position="332"/>
    </location>
</feature>
<feature type="region of interest" description="Disordered" evidence="1">
    <location>
        <begin position="351"/>
        <end position="372"/>
    </location>
</feature>
<gene>
    <name evidence="2" type="ORF">QSP1433_LOCUS1838</name>
</gene>
<proteinExistence type="predicted"/>
<evidence type="ECO:0000256" key="1">
    <source>
        <dbReference type="SAM" id="MobiDB-lite"/>
    </source>
</evidence>
<dbReference type="AlphaFoldDB" id="A0A7S2RBZ3"/>
<organism evidence="2">
    <name type="scientific">Mucochytrium quahogii</name>
    <dbReference type="NCBI Taxonomy" id="96639"/>
    <lineage>
        <taxon>Eukaryota</taxon>
        <taxon>Sar</taxon>
        <taxon>Stramenopiles</taxon>
        <taxon>Bigyra</taxon>
        <taxon>Labyrinthulomycetes</taxon>
        <taxon>Thraustochytrida</taxon>
        <taxon>Thraustochytriidae</taxon>
        <taxon>Mucochytrium</taxon>
    </lineage>
</organism>
<reference evidence="2" key="1">
    <citation type="submission" date="2021-01" db="EMBL/GenBank/DDBJ databases">
        <authorList>
            <person name="Corre E."/>
            <person name="Pelletier E."/>
            <person name="Niang G."/>
            <person name="Scheremetjew M."/>
            <person name="Finn R."/>
            <person name="Kale V."/>
            <person name="Holt S."/>
            <person name="Cochrane G."/>
            <person name="Meng A."/>
            <person name="Brown T."/>
            <person name="Cohen L."/>
        </authorList>
    </citation>
    <scope>NUCLEOTIDE SEQUENCE</scope>
    <source>
        <strain evidence="2">NY070348D</strain>
    </source>
</reference>
<evidence type="ECO:0000313" key="2">
    <source>
        <dbReference type="EMBL" id="CAD9666777.1"/>
    </source>
</evidence>
<dbReference type="EMBL" id="HBHK01003121">
    <property type="protein sequence ID" value="CAD9666777.1"/>
    <property type="molecule type" value="Transcribed_RNA"/>
</dbReference>
<name>A0A7S2RBZ3_9STRA</name>
<sequence length="372" mass="42161">MAESGVKRLFSGKKMKRRISFSPAPTVHEFDCSSPSTRRLDIRKNRRTDDVDRLALHADMQARGMNPTVPSERKLVIQAWNNELKQDLEKFGLGTNGSNQELNDRLDLAKALRRRAHLRLSGTLLKLGEATFVRPADLTIKELTVELEKRKIVTKIPNKLAKIVAIEEALLKESEGLIGDGYDFGRRFVSAEDVFQVEEFTDSELRSEIKARGHLAPRRKGAKIDLLNKLLENELETDMREAFVKEVLDEVERRGGMAAVQEASKRELAKSPKSPTMYNKRDNVPSRKRRIESEELLLTPTKPAKRAKSALGGGSPPARQVKIEPTQEEIENEKKMRDLFDLLFTSNLWRDDYATDDEPETRKGPSASCLIS</sequence>